<dbReference type="EMBL" id="NOJZ02000022">
    <property type="protein sequence ID" value="RDY22955.1"/>
    <property type="molecule type" value="Genomic_DNA"/>
</dbReference>
<organism evidence="2 3">
    <name type="scientific">Romboutsia maritimum</name>
    <dbReference type="NCBI Taxonomy" id="2020948"/>
    <lineage>
        <taxon>Bacteria</taxon>
        <taxon>Bacillati</taxon>
        <taxon>Bacillota</taxon>
        <taxon>Clostridia</taxon>
        <taxon>Peptostreptococcales</taxon>
        <taxon>Peptostreptococcaceae</taxon>
        <taxon>Romboutsia</taxon>
    </lineage>
</organism>
<evidence type="ECO:0000313" key="3">
    <source>
        <dbReference type="Proteomes" id="UP000243494"/>
    </source>
</evidence>
<feature type="chain" id="PRO_5039332231" description="Leucine-rich repeat domain-containing protein" evidence="1">
    <location>
        <begin position="18"/>
        <end position="241"/>
    </location>
</feature>
<dbReference type="Gene3D" id="3.80.10.10">
    <property type="entry name" value="Ribonuclease Inhibitor"/>
    <property type="match status" value="1"/>
</dbReference>
<dbReference type="RefSeq" id="WP_095405817.1">
    <property type="nucleotide sequence ID" value="NZ_NOJZ02000022.1"/>
</dbReference>
<comment type="caution">
    <text evidence="2">The sequence shown here is derived from an EMBL/GenBank/DDBJ whole genome shotgun (WGS) entry which is preliminary data.</text>
</comment>
<sequence>MKLIGLLPFIIASAAFNADVNDKILNANQLQEIFPDPNLRTVIKRYIDPSELTINKIKALDGEFYATGEKISNLQGISLLENVDNFIFWNNNIKELPKEILQLDDIDNINIANNYISNEDTVNKLLKKGVHVNYDLNFIYNKDNQYNLDSKYKVMTLSKGEKFDVRRILYKDINEYEKYWEICKEIPKDLNFSVSTSDKSIISVNDTIIKTNKLGQAIVRVCLNDKNNNPLDEVCVTINVD</sequence>
<dbReference type="OrthoDB" id="1749713at2"/>
<proteinExistence type="predicted"/>
<dbReference type="Proteomes" id="UP000243494">
    <property type="component" value="Unassembled WGS sequence"/>
</dbReference>
<accession>A0A371IR42</accession>
<dbReference type="InterPro" id="IPR032675">
    <property type="entry name" value="LRR_dom_sf"/>
</dbReference>
<keyword evidence="3" id="KW-1185">Reference proteome</keyword>
<evidence type="ECO:0000313" key="2">
    <source>
        <dbReference type="EMBL" id="RDY22955.1"/>
    </source>
</evidence>
<reference evidence="2 3" key="1">
    <citation type="journal article" date="2017" name="Genome Announc.">
        <title>Draft Genome Sequence of Romboutsia maritimum sp. nov. Strain CCRI-22766(T), Isolated from Coastal Estuarine Mud.</title>
        <authorList>
            <person name="Maheux A.F."/>
            <person name="Boudreau D.K."/>
            <person name="Berube E."/>
            <person name="Boissinot M."/>
            <person name="Raymond F."/>
            <person name="Brodeur S."/>
            <person name="Corbeil J."/>
            <person name="Brightwell G."/>
            <person name="Broda D."/>
            <person name="Omar R.F."/>
            <person name="Bergeron M.G."/>
        </authorList>
    </citation>
    <scope>NUCLEOTIDE SEQUENCE [LARGE SCALE GENOMIC DNA]</scope>
    <source>
        <strain evidence="2 3">CCRI-22766</strain>
    </source>
</reference>
<evidence type="ECO:0000256" key="1">
    <source>
        <dbReference type="SAM" id="SignalP"/>
    </source>
</evidence>
<feature type="signal peptide" evidence="1">
    <location>
        <begin position="1"/>
        <end position="17"/>
    </location>
</feature>
<gene>
    <name evidence="2" type="ORF">CHF27_010645</name>
</gene>
<protein>
    <recommendedName>
        <fullName evidence="4">Leucine-rich repeat domain-containing protein</fullName>
    </recommendedName>
</protein>
<dbReference type="AlphaFoldDB" id="A0A371IR42"/>
<keyword evidence="1" id="KW-0732">Signal</keyword>
<name>A0A371IR42_9FIRM</name>
<evidence type="ECO:0008006" key="4">
    <source>
        <dbReference type="Google" id="ProtNLM"/>
    </source>
</evidence>